<dbReference type="Proteomes" id="UP000430368">
    <property type="component" value="Chromosome"/>
</dbReference>
<organism evidence="2 3">
    <name type="scientific">Serratia rhizosphaerae</name>
    <dbReference type="NCBI Taxonomy" id="2597702"/>
    <lineage>
        <taxon>Bacteria</taxon>
        <taxon>Pseudomonadati</taxon>
        <taxon>Pseudomonadota</taxon>
        <taxon>Gammaproteobacteria</taxon>
        <taxon>Enterobacterales</taxon>
        <taxon>Yersiniaceae</taxon>
        <taxon>Serratia</taxon>
    </lineage>
</organism>
<evidence type="ECO:0000313" key="3">
    <source>
        <dbReference type="Proteomes" id="UP000430368"/>
    </source>
</evidence>
<dbReference type="RefSeq" id="WP_160027235.1">
    <property type="nucleotide sequence ID" value="NZ_CP041764.1"/>
</dbReference>
<feature type="region of interest" description="Disordered" evidence="1">
    <location>
        <begin position="50"/>
        <end position="82"/>
    </location>
</feature>
<gene>
    <name evidence="2" type="ORF">FO014_01380</name>
</gene>
<name>A0ABX6GHH5_9GAMM</name>
<feature type="compositionally biased region" description="Basic residues" evidence="1">
    <location>
        <begin position="66"/>
        <end position="82"/>
    </location>
</feature>
<protein>
    <submittedName>
        <fullName evidence="2">Uncharacterized protein</fullName>
    </submittedName>
</protein>
<feature type="compositionally biased region" description="Pro residues" evidence="1">
    <location>
        <begin position="55"/>
        <end position="65"/>
    </location>
</feature>
<dbReference type="EMBL" id="CP041764">
    <property type="protein sequence ID" value="QHA85732.1"/>
    <property type="molecule type" value="Genomic_DNA"/>
</dbReference>
<keyword evidence="3" id="KW-1185">Reference proteome</keyword>
<proteinExistence type="predicted"/>
<accession>A0ABX6GHH5</accession>
<evidence type="ECO:0000256" key="1">
    <source>
        <dbReference type="SAM" id="MobiDB-lite"/>
    </source>
</evidence>
<reference evidence="2 3" key="1">
    <citation type="submission" date="2019-07" db="EMBL/GenBank/DDBJ databases">
        <title>Serratia dokdonensis sp. nov., an elicitor of systemic resistance in Nicotiana Tabacum.</title>
        <authorList>
            <person name="Son J.-S."/>
            <person name="Hwang Y.-J."/>
            <person name="Lee S.-Y."/>
            <person name="Ghim S.-Y."/>
        </authorList>
    </citation>
    <scope>NUCLEOTIDE SEQUENCE [LARGE SCALE GENOMIC DNA]</scope>
    <source>
        <strain evidence="2 3">KUDC3025</strain>
    </source>
</reference>
<sequence length="82" mass="9895">MSENDEFINDENEPLVEELVKTLRVYDDGCDWTAWLNWKMNSQRRISEKRFELPPARPQVMPPTLKPKKKARRRKARHNTEE</sequence>
<evidence type="ECO:0000313" key="2">
    <source>
        <dbReference type="EMBL" id="QHA85732.1"/>
    </source>
</evidence>